<organism evidence="3">
    <name type="scientific">marine sediment metagenome</name>
    <dbReference type="NCBI Taxonomy" id="412755"/>
    <lineage>
        <taxon>unclassified sequences</taxon>
        <taxon>metagenomes</taxon>
        <taxon>ecological metagenomes</taxon>
    </lineage>
</organism>
<dbReference type="SMART" id="SM00834">
    <property type="entry name" value="CxxC_CXXC_SSSS"/>
    <property type="match status" value="1"/>
</dbReference>
<name>X1FIV0_9ZZZZ</name>
<feature type="domain" description="Putative regulatory protein FmdB zinc ribbon" evidence="2">
    <location>
        <begin position="1"/>
        <end position="41"/>
    </location>
</feature>
<evidence type="ECO:0000256" key="1">
    <source>
        <dbReference type="SAM" id="MobiDB-lite"/>
    </source>
</evidence>
<evidence type="ECO:0000259" key="2">
    <source>
        <dbReference type="SMART" id="SM00834"/>
    </source>
</evidence>
<dbReference type="PANTHER" id="PTHR34404">
    <property type="entry name" value="REGULATORY PROTEIN, FMDB FAMILY"/>
    <property type="match status" value="1"/>
</dbReference>
<dbReference type="NCBIfam" id="TIGR02605">
    <property type="entry name" value="CxxC_CxxC_SSSS"/>
    <property type="match status" value="1"/>
</dbReference>
<gene>
    <name evidence="3" type="ORF">S03H2_03110</name>
</gene>
<dbReference type="EMBL" id="BARU01001114">
    <property type="protein sequence ID" value="GAH29319.1"/>
    <property type="molecule type" value="Genomic_DNA"/>
</dbReference>
<feature type="compositionally biased region" description="Basic and acidic residues" evidence="1">
    <location>
        <begin position="72"/>
        <end position="82"/>
    </location>
</feature>
<dbReference type="Pfam" id="PF09723">
    <property type="entry name" value="Zn_ribbon_8"/>
    <property type="match status" value="1"/>
</dbReference>
<dbReference type="InterPro" id="IPR013429">
    <property type="entry name" value="Regulatory_FmdB_Zinc_ribbon"/>
</dbReference>
<accession>X1FIV0</accession>
<comment type="caution">
    <text evidence="3">The sequence shown here is derived from an EMBL/GenBank/DDBJ whole genome shotgun (WGS) entry which is preliminary data.</text>
</comment>
<sequence>MPTYDYECKQCKYRFEAFQSIIEEPLGSCPRCGKSIRRLISGGMGIIFKGSGFYTTDYKNSSAASGGNGSSESKETKSDVETQKAPAGAEVSKENNFKS</sequence>
<reference evidence="3" key="1">
    <citation type="journal article" date="2014" name="Front. Microbiol.">
        <title>High frequency of phylogenetically diverse reductive dehalogenase-homologous genes in deep subseafloor sedimentary metagenomes.</title>
        <authorList>
            <person name="Kawai M."/>
            <person name="Futagami T."/>
            <person name="Toyoda A."/>
            <person name="Takaki Y."/>
            <person name="Nishi S."/>
            <person name="Hori S."/>
            <person name="Arai W."/>
            <person name="Tsubouchi T."/>
            <person name="Morono Y."/>
            <person name="Uchiyama I."/>
            <person name="Ito T."/>
            <person name="Fujiyama A."/>
            <person name="Inagaki F."/>
            <person name="Takami H."/>
        </authorList>
    </citation>
    <scope>NUCLEOTIDE SEQUENCE</scope>
    <source>
        <strain evidence="3">Expedition CK06-06</strain>
    </source>
</reference>
<dbReference type="PANTHER" id="PTHR34404:SF2">
    <property type="entry name" value="CONSERVED SERINE RICH PROTEIN"/>
    <property type="match status" value="1"/>
</dbReference>
<protein>
    <recommendedName>
        <fullName evidence="2">Putative regulatory protein FmdB zinc ribbon domain-containing protein</fullName>
    </recommendedName>
</protein>
<evidence type="ECO:0000313" key="3">
    <source>
        <dbReference type="EMBL" id="GAH29319.1"/>
    </source>
</evidence>
<proteinExistence type="predicted"/>
<dbReference type="AlphaFoldDB" id="X1FIV0"/>
<feature type="region of interest" description="Disordered" evidence="1">
    <location>
        <begin position="60"/>
        <end position="99"/>
    </location>
</feature>